<evidence type="ECO:0000313" key="4">
    <source>
        <dbReference type="EMBL" id="GAA5196264.1"/>
    </source>
</evidence>
<keyword evidence="5" id="KW-1185">Reference proteome</keyword>
<feature type="compositionally biased region" description="Pro residues" evidence="1">
    <location>
        <begin position="55"/>
        <end position="73"/>
    </location>
</feature>
<evidence type="ECO:0000256" key="1">
    <source>
        <dbReference type="SAM" id="MobiDB-lite"/>
    </source>
</evidence>
<evidence type="ECO:0000313" key="5">
    <source>
        <dbReference type="Proteomes" id="UP001501570"/>
    </source>
</evidence>
<dbReference type="Proteomes" id="UP001501570">
    <property type="component" value="Unassembled WGS sequence"/>
</dbReference>
<protein>
    <recommendedName>
        <fullName evidence="3">AMIN-like domain-containing protein</fullName>
    </recommendedName>
</protein>
<feature type="domain" description="AMIN-like" evidence="3">
    <location>
        <begin position="130"/>
        <end position="242"/>
    </location>
</feature>
<organism evidence="4 5">
    <name type="scientific">Rugosimonospora acidiphila</name>
    <dbReference type="NCBI Taxonomy" id="556531"/>
    <lineage>
        <taxon>Bacteria</taxon>
        <taxon>Bacillati</taxon>
        <taxon>Actinomycetota</taxon>
        <taxon>Actinomycetes</taxon>
        <taxon>Micromonosporales</taxon>
        <taxon>Micromonosporaceae</taxon>
        <taxon>Rugosimonospora</taxon>
    </lineage>
</organism>
<dbReference type="PROSITE" id="PS51257">
    <property type="entry name" value="PROKAR_LIPOPROTEIN"/>
    <property type="match status" value="1"/>
</dbReference>
<feature type="region of interest" description="Disordered" evidence="1">
    <location>
        <begin position="28"/>
        <end position="79"/>
    </location>
</feature>
<comment type="caution">
    <text evidence="4">The sequence shown here is derived from an EMBL/GenBank/DDBJ whole genome shotgun (WGS) entry which is preliminary data.</text>
</comment>
<accession>A0ABP9SJP2</accession>
<sequence length="262" mass="26451">MPSRSARLFGPPAMLALALALALAAGCGQPGRAGEARPAPSAPAPVVVGTEAPTVPAPPPAASPPAASPPAARPPAATTGPAGVLTYRVTYGWAVPSHPVRVPHTVHPPIAPPPAPPLPYLTGISVGDHAGEHPGYARISFTFAGAFPEYTLQYVPEVRTEGRGDPLPLPGNGFLRIQFIQAQAHDEAGHSTVTGAPATRLDIGNLAGYGAAGDFEGRVTYGLGIRVAAGGDQALPIRVSELTRSAGAGKTAYVVAFDVQAG</sequence>
<evidence type="ECO:0000259" key="3">
    <source>
        <dbReference type="Pfam" id="PF24837"/>
    </source>
</evidence>
<dbReference type="InterPro" id="IPR056303">
    <property type="entry name" value="AMIN-like"/>
</dbReference>
<name>A0ABP9SJP2_9ACTN</name>
<reference evidence="5" key="1">
    <citation type="journal article" date="2019" name="Int. J. Syst. Evol. Microbiol.">
        <title>The Global Catalogue of Microorganisms (GCM) 10K type strain sequencing project: providing services to taxonomists for standard genome sequencing and annotation.</title>
        <authorList>
            <consortium name="The Broad Institute Genomics Platform"/>
            <consortium name="The Broad Institute Genome Sequencing Center for Infectious Disease"/>
            <person name="Wu L."/>
            <person name="Ma J."/>
        </authorList>
    </citation>
    <scope>NUCLEOTIDE SEQUENCE [LARGE SCALE GENOMIC DNA]</scope>
    <source>
        <strain evidence="5">JCM 18304</strain>
    </source>
</reference>
<evidence type="ECO:0000256" key="2">
    <source>
        <dbReference type="SAM" id="SignalP"/>
    </source>
</evidence>
<feature type="chain" id="PRO_5046454204" description="AMIN-like domain-containing protein" evidence="2">
    <location>
        <begin position="25"/>
        <end position="262"/>
    </location>
</feature>
<gene>
    <name evidence="4" type="ORF">GCM10023322_64770</name>
</gene>
<proteinExistence type="predicted"/>
<dbReference type="EMBL" id="BAABJQ010000026">
    <property type="protein sequence ID" value="GAA5196264.1"/>
    <property type="molecule type" value="Genomic_DNA"/>
</dbReference>
<feature type="compositionally biased region" description="Low complexity" evidence="1">
    <location>
        <begin position="28"/>
        <end position="54"/>
    </location>
</feature>
<feature type="signal peptide" evidence="2">
    <location>
        <begin position="1"/>
        <end position="24"/>
    </location>
</feature>
<dbReference type="Pfam" id="PF24837">
    <property type="entry name" value="AMIN-like"/>
    <property type="match status" value="1"/>
</dbReference>
<keyword evidence="2" id="KW-0732">Signal</keyword>